<dbReference type="PANTHER" id="PTHR11474">
    <property type="entry name" value="TYROSINASE FAMILY MEMBER"/>
    <property type="match status" value="1"/>
</dbReference>
<feature type="binding site" evidence="7">
    <location>
        <position position="228"/>
    </location>
    <ligand>
        <name>Cu cation</name>
        <dbReference type="ChEBI" id="CHEBI:23378"/>
        <label>A</label>
    </ligand>
</feature>
<dbReference type="PANTHER" id="PTHR11474:SF76">
    <property type="entry name" value="SHKT DOMAIN-CONTAINING PROTEIN"/>
    <property type="match status" value="1"/>
</dbReference>
<reference evidence="14" key="1">
    <citation type="submission" date="2016-06" db="EMBL/GenBank/DDBJ databases">
        <title>Parallel loss of symbiosis genes in relatives of nitrogen-fixing non-legume Parasponia.</title>
        <authorList>
            <person name="Van Velzen R."/>
            <person name="Holmer R."/>
            <person name="Bu F."/>
            <person name="Rutten L."/>
            <person name="Van Zeijl A."/>
            <person name="Liu W."/>
            <person name="Santuari L."/>
            <person name="Cao Q."/>
            <person name="Sharma T."/>
            <person name="Shen D."/>
            <person name="Roswanjaya Y."/>
            <person name="Wardhani T."/>
            <person name="Kalhor M.S."/>
            <person name="Jansen J."/>
            <person name="Van den Hoogen J."/>
            <person name="Gungor B."/>
            <person name="Hartog M."/>
            <person name="Hontelez J."/>
            <person name="Verver J."/>
            <person name="Yang W.-C."/>
            <person name="Schijlen E."/>
            <person name="Repin R."/>
            <person name="Schilthuizen M."/>
            <person name="Schranz E."/>
            <person name="Heidstra R."/>
            <person name="Miyata K."/>
            <person name="Fedorova E."/>
            <person name="Kohlen W."/>
            <person name="Bisseling T."/>
            <person name="Smit S."/>
            <person name="Geurts R."/>
        </authorList>
    </citation>
    <scope>NUCLEOTIDE SEQUENCE [LARGE SCALE GENOMIC DNA]</scope>
    <source>
        <strain evidence="14">cv. RG33-2</strain>
    </source>
</reference>
<dbReference type="PROSITE" id="PS00497">
    <property type="entry name" value="TYROSINASE_1"/>
    <property type="match status" value="1"/>
</dbReference>
<dbReference type="Gene3D" id="1.10.1280.10">
    <property type="entry name" value="Di-copper center containing domain from catechol oxidase"/>
    <property type="match status" value="1"/>
</dbReference>
<evidence type="ECO:0000256" key="1">
    <source>
        <dbReference type="ARBA" id="ARBA00009928"/>
    </source>
</evidence>
<dbReference type="InterPro" id="IPR022739">
    <property type="entry name" value="Polyphenol_oxidase_cen"/>
</dbReference>
<evidence type="ECO:0000256" key="7">
    <source>
        <dbReference type="PIRSR" id="PIRSR000290-1"/>
    </source>
</evidence>
<evidence type="ECO:0000256" key="2">
    <source>
        <dbReference type="ARBA" id="ARBA00022723"/>
    </source>
</evidence>
<evidence type="ECO:0000259" key="11">
    <source>
        <dbReference type="PROSITE" id="PS00497"/>
    </source>
</evidence>
<feature type="domain" description="Tyrosinase copper-binding" evidence="12">
    <location>
        <begin position="381"/>
        <end position="392"/>
    </location>
</feature>
<feature type="binding site" evidence="7">
    <location>
        <position position="352"/>
    </location>
    <ligand>
        <name>Cu cation</name>
        <dbReference type="ChEBI" id="CHEBI:23378"/>
        <label>B</label>
    </ligand>
</feature>
<keyword evidence="6 8" id="KW-1015">Disulfide bond</keyword>
<dbReference type="Pfam" id="PF12142">
    <property type="entry name" value="PPO1_DWL"/>
    <property type="match status" value="1"/>
</dbReference>
<gene>
    <name evidence="13" type="ORF">TorRG33x02_080320</name>
</gene>
<dbReference type="PIRSF" id="PIRSF000290">
    <property type="entry name" value="PPO_plant"/>
    <property type="match status" value="1"/>
</dbReference>
<organism evidence="13 14">
    <name type="scientific">Trema orientale</name>
    <name type="common">Charcoal tree</name>
    <name type="synonym">Celtis orientalis</name>
    <dbReference type="NCBI Taxonomy" id="63057"/>
    <lineage>
        <taxon>Eukaryota</taxon>
        <taxon>Viridiplantae</taxon>
        <taxon>Streptophyta</taxon>
        <taxon>Embryophyta</taxon>
        <taxon>Tracheophyta</taxon>
        <taxon>Spermatophyta</taxon>
        <taxon>Magnoliopsida</taxon>
        <taxon>eudicotyledons</taxon>
        <taxon>Gunneridae</taxon>
        <taxon>Pentapetalae</taxon>
        <taxon>rosids</taxon>
        <taxon>fabids</taxon>
        <taxon>Rosales</taxon>
        <taxon>Cannabaceae</taxon>
        <taxon>Trema</taxon>
    </lineage>
</organism>
<feature type="compositionally biased region" description="Basic residues" evidence="10">
    <location>
        <begin position="463"/>
        <end position="472"/>
    </location>
</feature>
<sequence>MASLSYITLVPLTTTFVSTSFSTLPHDSTVRNNVIKKPFPRKLLPCKASTNEENDHHANVHVNEHYYYSDSAGKFDRRNVLIGLGGLTGAAAGLQSNLFAASAAPVPPPDLTKCDHHPKEGLDCCPPQPSAVRPFPPSIEWDNIPKFRPRETRVRRVRRPAHAVKQDFINKYSEAVRRMRALKDDDPISFVQQANVHCAYCEGFYKEFPRFKDTELQVHFSWLFFPFHRWYLYFYEKILGKLIGDPSFALPFWNWDAPEGMQMPNIYTDNIFSPLYDEKRSKKHQPPKTAILNFNEKSDEDTPRDVQIEANLSIMSKQMGANGKTAEQFFGCPLRAGEAPAPGAGSIENIPHNSIHNWTGTDLNLGLNGEDMGQFYSAGRDPVFFAHHSNIDRMWYLRKKLGVRGRREDFTDPDWLNSEFLFYDENRRLVRVNVHDSLDIGPLGYVYEEVRIPWQGAREQAKARSRALRKNRQSSSSGGGDDGRRPDLQAYDRFPLVLDGIKKVVLERPKGKLRRSTAEKEEEEELLALNGIEFDRNVRVSFDVFVTDLEDDCGPKEDCTPKDDNGRQVVFAEYAGSFVNVPQVTVSQPSKKTCLRLGLTDLLEDIDAEDKERLVVTFKPTYNVTDKNAVKIQSGDIEFAS</sequence>
<evidence type="ECO:0000256" key="4">
    <source>
        <dbReference type="ARBA" id="ARBA00023002"/>
    </source>
</evidence>
<protein>
    <submittedName>
        <fullName evidence="13">Polyphenol oxidase</fullName>
    </submittedName>
</protein>
<dbReference type="GO" id="GO:0046148">
    <property type="term" value="P:pigment biosynthetic process"/>
    <property type="evidence" value="ECO:0007669"/>
    <property type="project" value="InterPro"/>
</dbReference>
<comment type="caution">
    <text evidence="13">The sequence shown here is derived from an EMBL/GenBank/DDBJ whole genome shotgun (WGS) entry which is preliminary data.</text>
</comment>
<accession>A0A2P5FE91</accession>
<feature type="disulfide bond" evidence="8">
    <location>
        <begin position="114"/>
        <end position="125"/>
    </location>
</feature>
<dbReference type="PROSITE" id="PS00498">
    <property type="entry name" value="TYROSINASE_2"/>
    <property type="match status" value="1"/>
</dbReference>
<dbReference type="GO" id="GO:0046872">
    <property type="term" value="F:metal ion binding"/>
    <property type="evidence" value="ECO:0007669"/>
    <property type="project" value="UniProtKB-KW"/>
</dbReference>
<evidence type="ECO:0000313" key="14">
    <source>
        <dbReference type="Proteomes" id="UP000237000"/>
    </source>
</evidence>
<evidence type="ECO:0000313" key="13">
    <source>
        <dbReference type="EMBL" id="PON96102.1"/>
    </source>
</evidence>
<keyword evidence="2 7" id="KW-0479">Metal-binding</keyword>
<dbReference type="AlphaFoldDB" id="A0A2P5FE91"/>
<dbReference type="PRINTS" id="PR00092">
    <property type="entry name" value="TYROSINASE"/>
</dbReference>
<feature type="disulfide bond" evidence="8">
    <location>
        <begin position="124"/>
        <end position="198"/>
    </location>
</feature>
<dbReference type="STRING" id="63057.A0A2P5FE91"/>
<feature type="cross-link" description="2'-(S-cysteinyl)-histidine (Cys-His)" evidence="9">
    <location>
        <begin position="201"/>
        <end position="219"/>
    </location>
</feature>
<dbReference type="InParanoid" id="A0A2P5FE91"/>
<keyword evidence="5 7" id="KW-0186">Copper</keyword>
<dbReference type="GO" id="GO:0004097">
    <property type="term" value="F:catechol oxidase activity"/>
    <property type="evidence" value="ECO:0007669"/>
    <property type="project" value="InterPro"/>
</dbReference>
<evidence type="ECO:0000256" key="10">
    <source>
        <dbReference type="SAM" id="MobiDB-lite"/>
    </source>
</evidence>
<dbReference type="InterPro" id="IPR008922">
    <property type="entry name" value="Di-copper_centre_dom_sf"/>
</dbReference>
<evidence type="ECO:0000256" key="5">
    <source>
        <dbReference type="ARBA" id="ARBA00023008"/>
    </source>
</evidence>
<keyword evidence="4" id="KW-0560">Oxidoreductase</keyword>
<feature type="domain" description="Tyrosinase copper-binding" evidence="11">
    <location>
        <begin position="219"/>
        <end position="236"/>
    </location>
</feature>
<dbReference type="EMBL" id="JXTC01000040">
    <property type="protein sequence ID" value="PON96102.1"/>
    <property type="molecule type" value="Genomic_DNA"/>
</dbReference>
<dbReference type="InterPro" id="IPR016213">
    <property type="entry name" value="Polyphenol_oxidase"/>
</dbReference>
<dbReference type="InterPro" id="IPR002227">
    <property type="entry name" value="Tyrosinase_Cu-bd"/>
</dbReference>
<keyword evidence="3" id="KW-0883">Thioether bond</keyword>
<proteinExistence type="inferred from homology"/>
<dbReference type="Pfam" id="PF12143">
    <property type="entry name" value="PPO1_KFDV"/>
    <property type="match status" value="1"/>
</dbReference>
<evidence type="ECO:0000256" key="3">
    <source>
        <dbReference type="ARBA" id="ARBA00022784"/>
    </source>
</evidence>
<evidence type="ECO:0000256" key="6">
    <source>
        <dbReference type="ARBA" id="ARBA00023157"/>
    </source>
</evidence>
<dbReference type="SUPFAM" id="SSF48056">
    <property type="entry name" value="Di-copper centre-containing domain"/>
    <property type="match status" value="1"/>
</dbReference>
<comment type="cofactor">
    <cofactor evidence="7">
        <name>Cu(2+)</name>
        <dbReference type="ChEBI" id="CHEBI:29036"/>
    </cofactor>
    <text evidence="7">Binds 2 copper ions per subunit.</text>
</comment>
<evidence type="ECO:0000259" key="12">
    <source>
        <dbReference type="PROSITE" id="PS00498"/>
    </source>
</evidence>
<dbReference type="Pfam" id="PF00264">
    <property type="entry name" value="Tyrosinase"/>
    <property type="match status" value="1"/>
</dbReference>
<dbReference type="InterPro" id="IPR022740">
    <property type="entry name" value="Polyphenol_oxidase_C"/>
</dbReference>
<dbReference type="OrthoDB" id="6132182at2759"/>
<comment type="similarity">
    <text evidence="1">Belongs to the tyrosinase family.</text>
</comment>
<evidence type="ECO:0000256" key="9">
    <source>
        <dbReference type="PIRSR" id="PIRSR000290-3"/>
    </source>
</evidence>
<feature type="binding site" evidence="7">
    <location>
        <position position="197"/>
    </location>
    <ligand>
        <name>Cu cation</name>
        <dbReference type="ChEBI" id="CHEBI:23378"/>
        <label>A</label>
    </ligand>
</feature>
<evidence type="ECO:0000256" key="8">
    <source>
        <dbReference type="PIRSR" id="PIRSR000290-2"/>
    </source>
</evidence>
<dbReference type="InterPro" id="IPR050316">
    <property type="entry name" value="Tyrosinase/Hemocyanin"/>
</dbReference>
<feature type="binding site" evidence="7">
    <location>
        <position position="388"/>
    </location>
    <ligand>
        <name>Cu cation</name>
        <dbReference type="ChEBI" id="CHEBI:23378"/>
        <label>B</label>
    </ligand>
</feature>
<keyword evidence="14" id="KW-1185">Reference proteome</keyword>
<feature type="region of interest" description="Disordered" evidence="10">
    <location>
        <begin position="463"/>
        <end position="488"/>
    </location>
</feature>
<name>A0A2P5FE91_TREOI</name>
<feature type="binding site" evidence="7">
    <location>
        <position position="356"/>
    </location>
    <ligand>
        <name>Cu cation</name>
        <dbReference type="ChEBI" id="CHEBI:23378"/>
        <label>B</label>
    </ligand>
</feature>
<feature type="binding site" evidence="7">
    <location>
        <position position="219"/>
    </location>
    <ligand>
        <name>Cu cation</name>
        <dbReference type="ChEBI" id="CHEBI:23378"/>
        <label>A</label>
    </ligand>
</feature>
<dbReference type="Proteomes" id="UP000237000">
    <property type="component" value="Unassembled WGS sequence"/>
</dbReference>